<protein>
    <submittedName>
        <fullName evidence="1">Uncharacterized protein</fullName>
    </submittedName>
</protein>
<reference evidence="1 2" key="1">
    <citation type="submission" date="2024-08" db="EMBL/GenBank/DDBJ databases">
        <title>Mycobacterium servetensis sp. nov., a novel rapid-growing mycobacterial species recovered from a human patient in Zaragoza, Spain.</title>
        <authorList>
            <person name="Tristancho-Baro A.I."/>
            <person name="Buenestado-Serrano S."/>
            <person name="Garcia De Viedma D."/>
            <person name="Milagro-Beamonte A."/>
            <person name="Burillo N."/>
            <person name="Sanz S."/>
            <person name="Lopez-Calleja A.I."/>
            <person name="Penas-Utrilla D."/>
            <person name="Guardingo M."/>
            <person name="Garcia M.J."/>
            <person name="Vinuelas-Bayon J."/>
        </authorList>
    </citation>
    <scope>NUCLEOTIDE SEQUENCE [LARGE SCALE GENOMIC DNA]</scope>
    <source>
        <strain evidence="2">HUMS_12744610</strain>
    </source>
</reference>
<dbReference type="EMBL" id="JBGEDP010000001">
    <property type="protein sequence ID" value="MEY8016343.1"/>
    <property type="molecule type" value="Genomic_DNA"/>
</dbReference>
<evidence type="ECO:0000313" key="2">
    <source>
        <dbReference type="Proteomes" id="UP001564760"/>
    </source>
</evidence>
<sequence length="60" mass="6438">MLTDTVVAVNCGDQGSVYKTPMVITREGDVPDGVTVADQQLFADPALFKNPTATPMDCRH</sequence>
<dbReference type="RefSeq" id="WP_369738721.1">
    <property type="nucleotide sequence ID" value="NZ_JBGEDP010000001.1"/>
</dbReference>
<dbReference type="Proteomes" id="UP001564760">
    <property type="component" value="Unassembled WGS sequence"/>
</dbReference>
<comment type="caution">
    <text evidence="1">The sequence shown here is derived from an EMBL/GenBank/DDBJ whole genome shotgun (WGS) entry which is preliminary data.</text>
</comment>
<gene>
    <name evidence="1" type="ORF">AB8998_15735</name>
</gene>
<accession>A0ABV4C1C4</accession>
<organism evidence="1 2">
    <name type="scientific">Mycobacterium servetii</name>
    <dbReference type="NCBI Taxonomy" id="3237418"/>
    <lineage>
        <taxon>Bacteria</taxon>
        <taxon>Bacillati</taxon>
        <taxon>Actinomycetota</taxon>
        <taxon>Actinomycetes</taxon>
        <taxon>Mycobacteriales</taxon>
        <taxon>Mycobacteriaceae</taxon>
        <taxon>Mycobacterium</taxon>
    </lineage>
</organism>
<keyword evidence="2" id="KW-1185">Reference proteome</keyword>
<proteinExistence type="predicted"/>
<evidence type="ECO:0000313" key="1">
    <source>
        <dbReference type="EMBL" id="MEY8016343.1"/>
    </source>
</evidence>
<name>A0ABV4C1C4_9MYCO</name>